<evidence type="ECO:0000313" key="2">
    <source>
        <dbReference type="EMBL" id="PMD19897.1"/>
    </source>
</evidence>
<dbReference type="Proteomes" id="UP000235672">
    <property type="component" value="Unassembled WGS sequence"/>
</dbReference>
<keyword evidence="3" id="KW-1185">Reference proteome</keyword>
<organism evidence="2 3">
    <name type="scientific">Hyaloscypha hepaticicola</name>
    <dbReference type="NCBI Taxonomy" id="2082293"/>
    <lineage>
        <taxon>Eukaryota</taxon>
        <taxon>Fungi</taxon>
        <taxon>Dikarya</taxon>
        <taxon>Ascomycota</taxon>
        <taxon>Pezizomycotina</taxon>
        <taxon>Leotiomycetes</taxon>
        <taxon>Helotiales</taxon>
        <taxon>Hyaloscyphaceae</taxon>
        <taxon>Hyaloscypha</taxon>
    </lineage>
</organism>
<evidence type="ECO:0000256" key="1">
    <source>
        <dbReference type="SAM" id="MobiDB-lite"/>
    </source>
</evidence>
<proteinExistence type="predicted"/>
<feature type="region of interest" description="Disordered" evidence="1">
    <location>
        <begin position="184"/>
        <end position="224"/>
    </location>
</feature>
<dbReference type="OrthoDB" id="3565010at2759"/>
<dbReference type="EMBL" id="KZ613487">
    <property type="protein sequence ID" value="PMD19897.1"/>
    <property type="molecule type" value="Genomic_DNA"/>
</dbReference>
<evidence type="ECO:0000313" key="3">
    <source>
        <dbReference type="Proteomes" id="UP000235672"/>
    </source>
</evidence>
<feature type="compositionally biased region" description="Basic and acidic residues" evidence="1">
    <location>
        <begin position="41"/>
        <end position="62"/>
    </location>
</feature>
<feature type="region of interest" description="Disordered" evidence="1">
    <location>
        <begin position="23"/>
        <end position="62"/>
    </location>
</feature>
<feature type="compositionally biased region" description="Acidic residues" evidence="1">
    <location>
        <begin position="28"/>
        <end position="40"/>
    </location>
</feature>
<sequence>MSQVPLPKISTLRSFGLNWLADKLDPVSDPEEPPPAEDEAEHEHECSEAARTMEEERRKLKRNKLEMSKVIVPVFPDEMPAPSPHQSTGRQPPPPMYPPAPVQRYIPRIARRRSPSPKPKTMIVPDSPSPMSSSFELAGSEYVVRTKVELFPHERERVARELKEAIECDFFKMWPTYEDSRPVPKAIRRKNKGKEAERRDTRRSDQQRLEDRRLPGETEAERQARMNASVAFVKDMDEEEKEKRDRIARDWRAKDERSTEGRTRIKGGYGYESVIEQEALMGLRTQSVHHRQIRQGRGTFQQQDIIEIASPAEGTKK</sequence>
<feature type="compositionally biased region" description="Basic and acidic residues" evidence="1">
    <location>
        <begin position="193"/>
        <end position="224"/>
    </location>
</feature>
<protein>
    <submittedName>
        <fullName evidence="2">Uncharacterized protein</fullName>
    </submittedName>
</protein>
<reference evidence="2 3" key="1">
    <citation type="submission" date="2016-05" db="EMBL/GenBank/DDBJ databases">
        <title>A degradative enzymes factory behind the ericoid mycorrhizal symbiosis.</title>
        <authorList>
            <consortium name="DOE Joint Genome Institute"/>
            <person name="Martino E."/>
            <person name="Morin E."/>
            <person name="Grelet G."/>
            <person name="Kuo A."/>
            <person name="Kohler A."/>
            <person name="Daghino S."/>
            <person name="Barry K."/>
            <person name="Choi C."/>
            <person name="Cichocki N."/>
            <person name="Clum A."/>
            <person name="Copeland A."/>
            <person name="Hainaut M."/>
            <person name="Haridas S."/>
            <person name="Labutti K."/>
            <person name="Lindquist E."/>
            <person name="Lipzen A."/>
            <person name="Khouja H.-R."/>
            <person name="Murat C."/>
            <person name="Ohm R."/>
            <person name="Olson A."/>
            <person name="Spatafora J."/>
            <person name="Veneault-Fourrey C."/>
            <person name="Henrissat B."/>
            <person name="Grigoriev I."/>
            <person name="Martin F."/>
            <person name="Perotto S."/>
        </authorList>
    </citation>
    <scope>NUCLEOTIDE SEQUENCE [LARGE SCALE GENOMIC DNA]</scope>
    <source>
        <strain evidence="2 3">UAMH 7357</strain>
    </source>
</reference>
<feature type="region of interest" description="Disordered" evidence="1">
    <location>
        <begin position="75"/>
        <end position="134"/>
    </location>
</feature>
<name>A0A2J6Q0T4_9HELO</name>
<dbReference type="AlphaFoldDB" id="A0A2J6Q0T4"/>
<gene>
    <name evidence="2" type="ORF">NA56DRAFT_690118</name>
</gene>
<feature type="region of interest" description="Disordered" evidence="1">
    <location>
        <begin position="294"/>
        <end position="317"/>
    </location>
</feature>
<feature type="compositionally biased region" description="Pro residues" evidence="1">
    <location>
        <begin position="91"/>
        <end position="101"/>
    </location>
</feature>
<accession>A0A2J6Q0T4</accession>